<dbReference type="EMBL" id="MT732475">
    <property type="protein sequence ID" value="QQV91589.1"/>
    <property type="molecule type" value="Genomic_DNA"/>
</dbReference>
<dbReference type="InterPro" id="IPR013320">
    <property type="entry name" value="ConA-like_dom_sf"/>
</dbReference>
<dbReference type="Gene3D" id="2.60.120.200">
    <property type="match status" value="1"/>
</dbReference>
<gene>
    <name evidence="1" type="ORF">Peternella1_53</name>
</gene>
<proteinExistence type="predicted"/>
<keyword evidence="2" id="KW-1185">Reference proteome</keyword>
<name>A0A8E4ZGM1_9CAUD</name>
<organism evidence="1 2">
    <name type="scientific">Winogradskyella phage Peternella_1</name>
    <dbReference type="NCBI Taxonomy" id="2745699"/>
    <lineage>
        <taxon>Viruses</taxon>
        <taxon>Duplodnaviria</taxon>
        <taxon>Heunggongvirae</taxon>
        <taxon>Uroviricota</taxon>
        <taxon>Caudoviricetes</taxon>
        <taxon>Winoviridae</taxon>
        <taxon>Peternellavirus</taxon>
        <taxon>Peternellavirus peternella</taxon>
    </lineage>
</organism>
<evidence type="ECO:0000313" key="1">
    <source>
        <dbReference type="EMBL" id="QQV91589.1"/>
    </source>
</evidence>
<dbReference type="Proteomes" id="UP000693777">
    <property type="component" value="Segment"/>
</dbReference>
<reference evidence="1" key="1">
    <citation type="submission" date="2020-07" db="EMBL/GenBank/DDBJ databases">
        <title>Highly diverse flavobacterial phages as mortality factor during North Sea spring blooms.</title>
        <authorList>
            <person name="Bartlau N."/>
            <person name="Wichels A."/>
            <person name="Krohne G."/>
            <person name="Adriaenssens E.M."/>
            <person name="Heins A."/>
            <person name="Fuchs B.M."/>
            <person name="Amann R."/>
            <person name="Moraru C."/>
        </authorList>
    </citation>
    <scope>NUCLEOTIDE SEQUENCE</scope>
</reference>
<sequence>MDQNDIRDFNNETYTVPEGAAIVKELDNRTKHGEDGYNSIAELGTKVKQLYETKTVEQPYYANEAAMIAAQGTQTEGLIYRYDTPEISHFVYLGTTTGTIADYDSISQEEIDVILSSFNYLIKRVSVKGSAIIGLTLSTDEIAVLVEPDSPNEIRAFIFDENYSDILAKSIALFTAGEPVKFSIVNKTRNTNIIAKVTSFDAYEATNYVIANIEITGDYKVPFNSIAQGDSLHMFLPVVGADGEGGGTAPTTISIQPAITEDTTISGTQKGLNNLYPVNSDDDIAITVNKGTYAPGDVINFKRRGSGGVSFPRGEDVRLEGYRSYDNIHRIQDKGNLASIIFDYLDEDILVGSVFGDIEDGYSGAVETFNYSPFLSVSETKNITVTGKGFSDNMIVSLVGNATLNSFTVNSGNCVLNITSHGDEYDEIDIIWDNGDVTVDASAITLVIYESSLNLSDLITYLKFNGNVIDETGNHAPIGTGITYVTGIGGQALSVTGSGGNFVKISDSDDLSFGDGVDDFPFSITTLLKLNSVSDNMLFCKRDAPTDQEYVIRFESGNLAVLFYDYSEGSYIKVLSSGFTFLADTVYGLGITYDGSGSPSGIKIKVDNSYLTLITSSSGTYTAMENLSQPLKIGARWSTTETQDPLDGTLQYLGFWDVELDTDQLSEIYYKQSLGISIL</sequence>
<dbReference type="SUPFAM" id="SSF49899">
    <property type="entry name" value="Concanavalin A-like lectins/glucanases"/>
    <property type="match status" value="1"/>
</dbReference>
<evidence type="ECO:0000313" key="2">
    <source>
        <dbReference type="Proteomes" id="UP000693777"/>
    </source>
</evidence>
<accession>A0A8E4ZGM1</accession>
<protein>
    <submittedName>
        <fullName evidence="1">Uncharacterized protein</fullName>
    </submittedName>
</protein>